<proteinExistence type="predicted"/>
<keyword evidence="2" id="KW-1185">Reference proteome</keyword>
<sequence>MTPTLSLPQSRAWVFLRSGYDVPMASFNLDGESFEYLRQDPGHPPEETRSWEYGNYPKIGVTLPLAGGRTMDVYAHASRWNPSFVLVGWADDRDHSHWAWVPAGNIRRVTGSEWDIEEYRRSPEKLRHIRWGSRLPRFLPA</sequence>
<gene>
    <name evidence="1" type="ORF">GCM10009825_30570</name>
</gene>
<comment type="caution">
    <text evidence="1">The sequence shown here is derived from an EMBL/GenBank/DDBJ whole genome shotgun (WGS) entry which is preliminary data.</text>
</comment>
<name>A0ABP5L4N3_9MICC</name>
<reference evidence="2" key="1">
    <citation type="journal article" date="2019" name="Int. J. Syst. Evol. Microbiol.">
        <title>The Global Catalogue of Microorganisms (GCM) 10K type strain sequencing project: providing services to taxonomists for standard genome sequencing and annotation.</title>
        <authorList>
            <consortium name="The Broad Institute Genomics Platform"/>
            <consortium name="The Broad Institute Genome Sequencing Center for Infectious Disease"/>
            <person name="Wu L."/>
            <person name="Ma J."/>
        </authorList>
    </citation>
    <scope>NUCLEOTIDE SEQUENCE [LARGE SCALE GENOMIC DNA]</scope>
    <source>
        <strain evidence="2">JCM 15921</strain>
    </source>
</reference>
<dbReference type="Proteomes" id="UP001500102">
    <property type="component" value="Unassembled WGS sequence"/>
</dbReference>
<protein>
    <submittedName>
        <fullName evidence="1">Uncharacterized protein</fullName>
    </submittedName>
</protein>
<evidence type="ECO:0000313" key="1">
    <source>
        <dbReference type="EMBL" id="GAA2141732.1"/>
    </source>
</evidence>
<dbReference type="EMBL" id="BAAAQB010000038">
    <property type="protein sequence ID" value="GAA2141732.1"/>
    <property type="molecule type" value="Genomic_DNA"/>
</dbReference>
<evidence type="ECO:0000313" key="2">
    <source>
        <dbReference type="Proteomes" id="UP001500102"/>
    </source>
</evidence>
<accession>A0ABP5L4N3</accession>
<organism evidence="1 2">
    <name type="scientific">Arthrobacter humicola</name>
    <dbReference type="NCBI Taxonomy" id="409291"/>
    <lineage>
        <taxon>Bacteria</taxon>
        <taxon>Bacillati</taxon>
        <taxon>Actinomycetota</taxon>
        <taxon>Actinomycetes</taxon>
        <taxon>Micrococcales</taxon>
        <taxon>Micrococcaceae</taxon>
        <taxon>Arthrobacter</taxon>
    </lineage>
</organism>